<dbReference type="InParanoid" id="A0A152A0A3"/>
<keyword evidence="1" id="KW-0547">Nucleotide-binding</keyword>
<dbReference type="OMA" id="FMEYIPH"/>
<evidence type="ECO:0000256" key="2">
    <source>
        <dbReference type="ARBA" id="ARBA00022840"/>
    </source>
</evidence>
<evidence type="ECO:0000259" key="5">
    <source>
        <dbReference type="PROSITE" id="PS50011"/>
    </source>
</evidence>
<keyword evidence="7" id="KW-1185">Reference proteome</keyword>
<feature type="transmembrane region" description="Helical" evidence="4">
    <location>
        <begin position="6"/>
        <end position="32"/>
    </location>
</feature>
<dbReference type="Pfam" id="PF00069">
    <property type="entry name" value="Pkinase"/>
    <property type="match status" value="1"/>
</dbReference>
<evidence type="ECO:0000256" key="4">
    <source>
        <dbReference type="SAM" id="Phobius"/>
    </source>
</evidence>
<dbReference type="InterPro" id="IPR000719">
    <property type="entry name" value="Prot_kinase_dom"/>
</dbReference>
<evidence type="ECO:0000256" key="3">
    <source>
        <dbReference type="SAM" id="MobiDB-lite"/>
    </source>
</evidence>
<evidence type="ECO:0000313" key="7">
    <source>
        <dbReference type="Proteomes" id="UP000076078"/>
    </source>
</evidence>
<dbReference type="Proteomes" id="UP000076078">
    <property type="component" value="Unassembled WGS sequence"/>
</dbReference>
<gene>
    <name evidence="6" type="ORF">DLAC_03577</name>
</gene>
<keyword evidence="4" id="KW-0472">Membrane</keyword>
<dbReference type="Gene3D" id="1.10.510.10">
    <property type="entry name" value="Transferase(Phosphotransferase) domain 1"/>
    <property type="match status" value="1"/>
</dbReference>
<proteinExistence type="predicted"/>
<keyword evidence="4" id="KW-0812">Transmembrane</keyword>
<comment type="caution">
    <text evidence="6">The sequence shown here is derived from an EMBL/GenBank/DDBJ whole genome shotgun (WGS) entry which is preliminary data.</text>
</comment>
<accession>A0A152A0A3</accession>
<feature type="transmembrane region" description="Helical" evidence="4">
    <location>
        <begin position="78"/>
        <end position="98"/>
    </location>
</feature>
<feature type="domain" description="Protein kinase" evidence="5">
    <location>
        <begin position="357"/>
        <end position="644"/>
    </location>
</feature>
<sequence>MTLPTSLSIPLSILCLYIVIVVLSIVIAFLELKNHRASWNSLKILFYCLIILQSLCRGIMIGWGLLKNIEGGEFYSNFPALLFISFSGILGLQMYQFSLKDQDYQLLDSRVAKKKNHRLLKIGTNTLIAFNTVMYASNFLLFGIAERDNGNSTTIHNHSSSSSPPSSSSHSIDSTSIDSFSESSSSSSIYDELSSKADTKIYVIIQIFYISCLGFLLVFHSIIGWKSFKRFKLYFGGKLNILHLIFMICILSRIVLLIFDPTSKKSSILHFQMTNRSILTFTMFYFTFGEIIPSLLSLYIQYLLPNHQLNKLQYSENFMDDMEQQQHSDNSSNGSSIGSNRSNNNSSSTRQAWDNSVIIQDKIGIGASGAEVFLCNLRGATFAVKIMKDAVSFDRENFLKEIEIYKSLPKSSNLLEYKGTSKSNQQIKLYMEYMPFTLAKYIDTRLKCGGDTPDDSKKIFKNYLLYQNRGTKQKSKPFYFQYEQSVGILYLISIALELLHKHKIAHGDLKTDNIFLLLKDTEIHQIKLGDFNQSIRSPTSSDIQKEIYQFGLVIFDILNLSNQSCLKDPNPPNINLDNIYYSNDQRYQSLLHLYQLCILTEQSDKYQQQQPSSTTTTIKSMTDIKSYLSDLHKQIIETKGILKF</sequence>
<dbReference type="AlphaFoldDB" id="A0A152A0A3"/>
<dbReference type="PROSITE" id="PS00108">
    <property type="entry name" value="PROTEIN_KINASE_ST"/>
    <property type="match status" value="1"/>
</dbReference>
<dbReference type="PANTHER" id="PTHR44329">
    <property type="entry name" value="SERINE/THREONINE-PROTEIN KINASE TNNI3K-RELATED"/>
    <property type="match status" value="1"/>
</dbReference>
<feature type="transmembrane region" description="Helical" evidence="4">
    <location>
        <begin position="201"/>
        <end position="219"/>
    </location>
</feature>
<reference evidence="6 7" key="1">
    <citation type="submission" date="2015-12" db="EMBL/GenBank/DDBJ databases">
        <title>Dictyostelia acquired genes for synthesis and detection of signals that induce cell-type specialization by lateral gene transfer from prokaryotes.</title>
        <authorList>
            <person name="Gloeckner G."/>
            <person name="Schaap P."/>
        </authorList>
    </citation>
    <scope>NUCLEOTIDE SEQUENCE [LARGE SCALE GENOMIC DNA]</scope>
    <source>
        <strain evidence="6 7">TK</strain>
    </source>
</reference>
<dbReference type="GO" id="GO:0004674">
    <property type="term" value="F:protein serine/threonine kinase activity"/>
    <property type="evidence" value="ECO:0007669"/>
    <property type="project" value="TreeGrafter"/>
</dbReference>
<feature type="transmembrane region" description="Helical" evidence="4">
    <location>
        <begin position="119"/>
        <end position="144"/>
    </location>
</feature>
<dbReference type="STRING" id="361077.A0A152A0A3"/>
<keyword evidence="4" id="KW-1133">Transmembrane helix</keyword>
<feature type="region of interest" description="Disordered" evidence="3">
    <location>
        <begin position="323"/>
        <end position="349"/>
    </location>
</feature>
<dbReference type="SMART" id="SM00220">
    <property type="entry name" value="S_TKc"/>
    <property type="match status" value="1"/>
</dbReference>
<feature type="transmembrane region" description="Helical" evidence="4">
    <location>
        <begin position="239"/>
        <end position="259"/>
    </location>
</feature>
<protein>
    <recommendedName>
        <fullName evidence="5">Protein kinase domain-containing protein</fullName>
    </recommendedName>
</protein>
<dbReference type="SUPFAM" id="SSF56112">
    <property type="entry name" value="Protein kinase-like (PK-like)"/>
    <property type="match status" value="1"/>
</dbReference>
<feature type="compositionally biased region" description="Low complexity" evidence="3">
    <location>
        <begin position="328"/>
        <end position="348"/>
    </location>
</feature>
<feature type="region of interest" description="Disordered" evidence="3">
    <location>
        <begin position="153"/>
        <end position="186"/>
    </location>
</feature>
<dbReference type="FunCoup" id="A0A152A0A3">
    <property type="interactions" value="372"/>
</dbReference>
<dbReference type="GO" id="GO:0005524">
    <property type="term" value="F:ATP binding"/>
    <property type="evidence" value="ECO:0007669"/>
    <property type="project" value="UniProtKB-KW"/>
</dbReference>
<dbReference type="PROSITE" id="PS50011">
    <property type="entry name" value="PROTEIN_KINASE_DOM"/>
    <property type="match status" value="1"/>
</dbReference>
<dbReference type="InterPro" id="IPR008271">
    <property type="entry name" value="Ser/Thr_kinase_AS"/>
</dbReference>
<dbReference type="InterPro" id="IPR011009">
    <property type="entry name" value="Kinase-like_dom_sf"/>
</dbReference>
<keyword evidence="2" id="KW-0067">ATP-binding</keyword>
<organism evidence="6 7">
    <name type="scientific">Tieghemostelium lacteum</name>
    <name type="common">Slime mold</name>
    <name type="synonym">Dictyostelium lacteum</name>
    <dbReference type="NCBI Taxonomy" id="361077"/>
    <lineage>
        <taxon>Eukaryota</taxon>
        <taxon>Amoebozoa</taxon>
        <taxon>Evosea</taxon>
        <taxon>Eumycetozoa</taxon>
        <taxon>Dictyostelia</taxon>
        <taxon>Dictyosteliales</taxon>
        <taxon>Raperosteliaceae</taxon>
        <taxon>Tieghemostelium</taxon>
    </lineage>
</organism>
<evidence type="ECO:0000313" key="6">
    <source>
        <dbReference type="EMBL" id="KYQ99639.1"/>
    </source>
</evidence>
<dbReference type="EMBL" id="LODT01000020">
    <property type="protein sequence ID" value="KYQ99639.1"/>
    <property type="molecule type" value="Genomic_DNA"/>
</dbReference>
<evidence type="ECO:0000256" key="1">
    <source>
        <dbReference type="ARBA" id="ARBA00022741"/>
    </source>
</evidence>
<feature type="transmembrane region" description="Helical" evidence="4">
    <location>
        <begin position="279"/>
        <end position="304"/>
    </location>
</feature>
<name>A0A152A0A3_TIELA</name>
<dbReference type="InterPro" id="IPR051681">
    <property type="entry name" value="Ser/Thr_Kinases-Pseudokinases"/>
</dbReference>
<dbReference type="OrthoDB" id="18017at2759"/>
<feature type="transmembrane region" description="Helical" evidence="4">
    <location>
        <begin position="44"/>
        <end position="66"/>
    </location>
</feature>